<dbReference type="InterPro" id="IPR036291">
    <property type="entry name" value="NAD(P)-bd_dom_sf"/>
</dbReference>
<dbReference type="NCBIfam" id="TIGR02823">
    <property type="entry name" value="oxido_YhdH"/>
    <property type="match status" value="1"/>
</dbReference>
<organism evidence="2 3">
    <name type="scientific">Oceanobacillus jordanicus</name>
    <dbReference type="NCBI Taxonomy" id="2867266"/>
    <lineage>
        <taxon>Bacteria</taxon>
        <taxon>Bacillati</taxon>
        <taxon>Bacillota</taxon>
        <taxon>Bacilli</taxon>
        <taxon>Bacillales</taxon>
        <taxon>Bacillaceae</taxon>
        <taxon>Oceanobacillus</taxon>
    </lineage>
</organism>
<sequence>MSKYFSALVVDKTEEVFSVNIEPLSFEDLPDGEVTIRVHYSSVNYKDGLSSIPNGNIVQSYPFIPGVDLAGIVTSSKDARYKEGDKVIVTSYELGVSHYGGYSEYARVPGEWVVPLPQNLSLREAMIFGTAGFTAALSIHQLEANGLTPEDGNILVTGATGGVGSMAVSMLAKRNYNVTASTGKESEFNYLKELGAKEIISREEVAPEKIRPLGQQRWAGAIDPVGGKTLASVLSNIKYGGSVAVSGLTGGVDVPTTVFPFILRGVSLLGIDSVYCPKKLRETLWKRMADDLKPEGLGDIANEVLFQDLPKTLSDILEGKVRGRTIVNIKDKEYNNSL</sequence>
<evidence type="ECO:0000313" key="2">
    <source>
        <dbReference type="EMBL" id="MCG3418274.1"/>
    </source>
</evidence>
<comment type="caution">
    <text evidence="2">The sequence shown here is derived from an EMBL/GenBank/DDBJ whole genome shotgun (WGS) entry which is preliminary data.</text>
</comment>
<dbReference type="Gene3D" id="3.90.180.10">
    <property type="entry name" value="Medium-chain alcohol dehydrogenases, catalytic domain"/>
    <property type="match status" value="1"/>
</dbReference>
<dbReference type="Pfam" id="PF00107">
    <property type="entry name" value="ADH_zinc_N"/>
    <property type="match status" value="1"/>
</dbReference>
<feature type="domain" description="Enoyl reductase (ER)" evidence="1">
    <location>
        <begin position="14"/>
        <end position="327"/>
    </location>
</feature>
<name>A0AAW5B3W7_9BACI</name>
<keyword evidence="3" id="KW-1185">Reference proteome</keyword>
<dbReference type="Pfam" id="PF08240">
    <property type="entry name" value="ADH_N"/>
    <property type="match status" value="1"/>
</dbReference>
<dbReference type="GO" id="GO:0043958">
    <property type="term" value="F:acryloyl-CoA reductase (NADH) activity"/>
    <property type="evidence" value="ECO:0007669"/>
    <property type="project" value="UniProtKB-EC"/>
</dbReference>
<dbReference type="EMBL" id="JAIFZM010000002">
    <property type="protein sequence ID" value="MCG3418274.1"/>
    <property type="molecule type" value="Genomic_DNA"/>
</dbReference>
<dbReference type="PANTHER" id="PTHR43677">
    <property type="entry name" value="SHORT-CHAIN DEHYDROGENASE/REDUCTASE"/>
    <property type="match status" value="1"/>
</dbReference>
<dbReference type="InterPro" id="IPR051397">
    <property type="entry name" value="Zn-ADH-like_protein"/>
</dbReference>
<dbReference type="SMART" id="SM00829">
    <property type="entry name" value="PKS_ER"/>
    <property type="match status" value="1"/>
</dbReference>
<dbReference type="RefSeq" id="WP_238018356.1">
    <property type="nucleotide sequence ID" value="NZ_JAIFZM010000002.1"/>
</dbReference>
<dbReference type="InterPro" id="IPR013154">
    <property type="entry name" value="ADH-like_N"/>
</dbReference>
<dbReference type="SUPFAM" id="SSF51735">
    <property type="entry name" value="NAD(P)-binding Rossmann-fold domains"/>
    <property type="match status" value="1"/>
</dbReference>
<gene>
    <name evidence="2" type="ORF">K3T81_03835</name>
</gene>
<protein>
    <submittedName>
        <fullName evidence="2">Acryloyl-CoA reductase</fullName>
        <ecNumber evidence="2">1.3.1.95</ecNumber>
    </submittedName>
</protein>
<dbReference type="InterPro" id="IPR014188">
    <property type="entry name" value="Acrylyl-CoA_reductase_AcuI"/>
</dbReference>
<proteinExistence type="predicted"/>
<dbReference type="GO" id="GO:0043957">
    <property type="term" value="F:acryloyl-CoA reductase (NADPH) activity"/>
    <property type="evidence" value="ECO:0007669"/>
    <property type="project" value="TreeGrafter"/>
</dbReference>
<evidence type="ECO:0000259" key="1">
    <source>
        <dbReference type="SMART" id="SM00829"/>
    </source>
</evidence>
<evidence type="ECO:0000313" key="3">
    <source>
        <dbReference type="Proteomes" id="UP001199631"/>
    </source>
</evidence>
<dbReference type="InterPro" id="IPR013149">
    <property type="entry name" value="ADH-like_C"/>
</dbReference>
<dbReference type="Gene3D" id="3.40.50.720">
    <property type="entry name" value="NAD(P)-binding Rossmann-like Domain"/>
    <property type="match status" value="1"/>
</dbReference>
<dbReference type="CDD" id="cd08289">
    <property type="entry name" value="MDR_yhfp_like"/>
    <property type="match status" value="1"/>
</dbReference>
<reference evidence="2 3" key="1">
    <citation type="journal article" date="2022" name="Evol. Bioinform. Online">
        <title>Draft Genome Sequence of Oceanobacillus jordanicus Strain GSFE11, a Halotolerant Plant Growth-Promoting Bacterial Endophyte Isolated From the Jordan Valley.</title>
        <authorList>
            <person name="Alhindi T."/>
            <person name="Albdaiwi R."/>
        </authorList>
    </citation>
    <scope>NUCLEOTIDE SEQUENCE [LARGE SCALE GENOMIC DNA]</scope>
    <source>
        <strain evidence="2 3">GSFE11</strain>
    </source>
</reference>
<accession>A0AAW5B3W7</accession>
<dbReference type="SUPFAM" id="SSF50129">
    <property type="entry name" value="GroES-like"/>
    <property type="match status" value="1"/>
</dbReference>
<dbReference type="InterPro" id="IPR020843">
    <property type="entry name" value="ER"/>
</dbReference>
<dbReference type="InterPro" id="IPR011032">
    <property type="entry name" value="GroES-like_sf"/>
</dbReference>
<keyword evidence="2" id="KW-0560">Oxidoreductase</keyword>
<dbReference type="AlphaFoldDB" id="A0AAW5B3W7"/>
<dbReference type="EC" id="1.3.1.95" evidence="2"/>
<dbReference type="PANTHER" id="PTHR43677:SF1">
    <property type="entry name" value="ACRYLYL-COA REDUCTASE ACUI-RELATED"/>
    <property type="match status" value="1"/>
</dbReference>
<dbReference type="Proteomes" id="UP001199631">
    <property type="component" value="Unassembled WGS sequence"/>
</dbReference>